<dbReference type="RefSeq" id="WP_319942711.1">
    <property type="nucleotide sequence ID" value="NZ_WEGI01000003.1"/>
</dbReference>
<keyword evidence="5" id="KW-1185">Reference proteome</keyword>
<dbReference type="Proteomes" id="UP000431401">
    <property type="component" value="Unassembled WGS sequence"/>
</dbReference>
<evidence type="ECO:0000256" key="1">
    <source>
        <dbReference type="ARBA" id="ARBA00005254"/>
    </source>
</evidence>
<dbReference type="PANTHER" id="PTHR13078:SF59">
    <property type="entry name" value="ENOYL-COA HYDRATASE CHSH3"/>
    <property type="match status" value="1"/>
</dbReference>
<evidence type="ECO:0008006" key="6">
    <source>
        <dbReference type="Google" id="ProtNLM"/>
    </source>
</evidence>
<dbReference type="PANTHER" id="PTHR13078">
    <property type="entry name" value="PEROXISOMAL MULTIFUNCTIONAL ENZYME TYPE 2-RELATED"/>
    <property type="match status" value="1"/>
</dbReference>
<dbReference type="EMBL" id="WEGI01000003">
    <property type="protein sequence ID" value="MQY26070.1"/>
    <property type="molecule type" value="Genomic_DNA"/>
</dbReference>
<dbReference type="AlphaFoldDB" id="A0A7K0DJT5"/>
<dbReference type="CDD" id="cd03448">
    <property type="entry name" value="HDE_HSD"/>
    <property type="match status" value="1"/>
</dbReference>
<organism evidence="4 5">
    <name type="scientific">Nocardia aurantia</name>
    <dbReference type="NCBI Taxonomy" id="2585199"/>
    <lineage>
        <taxon>Bacteria</taxon>
        <taxon>Bacillati</taxon>
        <taxon>Actinomycetota</taxon>
        <taxon>Actinomycetes</taxon>
        <taxon>Mycobacteriales</taxon>
        <taxon>Nocardiaceae</taxon>
        <taxon>Nocardia</taxon>
    </lineage>
</organism>
<dbReference type="Pfam" id="PF22622">
    <property type="entry name" value="MFE-2_hydrat-2_N"/>
    <property type="match status" value="1"/>
</dbReference>
<comment type="caution">
    <text evidence="4">The sequence shown here is derived from an EMBL/GenBank/DDBJ whole genome shotgun (WGS) entry which is preliminary data.</text>
</comment>
<dbReference type="Gene3D" id="3.10.129.10">
    <property type="entry name" value="Hotdog Thioesterase"/>
    <property type="match status" value="1"/>
</dbReference>
<dbReference type="Pfam" id="PF01575">
    <property type="entry name" value="MaoC_dehydratas"/>
    <property type="match status" value="1"/>
</dbReference>
<dbReference type="GO" id="GO:0006635">
    <property type="term" value="P:fatty acid beta-oxidation"/>
    <property type="evidence" value="ECO:0007669"/>
    <property type="project" value="TreeGrafter"/>
</dbReference>
<sequence length="289" mass="30666">MPIDETLATTTPARPKTFDWRPDDVLLYHLALGAGSAPTDPAELAYATETDLRVLPSFAVVARSLRDAEPPDLDWPGIEAELSQYLHGSQRIDLHAPIPPRADGALADTRVAAVHDKGKAALVSLETTVRSAAGAPLWTETSRLFIRGEGGFGGERGPSRDIAVPGRAPDAVTTVATLPQQALWYRLLGDRNPLHSDPVVAAAAGFPRPILHGLCTYGIALKAALRILLDDDTAAVRSYDAKFTGVVFPGETLRLTGWHEDDHVVLTATVADRDDAPALLAELGVGAAA</sequence>
<evidence type="ECO:0000259" key="3">
    <source>
        <dbReference type="Pfam" id="PF22622"/>
    </source>
</evidence>
<dbReference type="InterPro" id="IPR054357">
    <property type="entry name" value="MFE-2_N"/>
</dbReference>
<accession>A0A7K0DJT5</accession>
<feature type="domain" description="Peroxisomal multifunctional enzyme type 2-like N-terminal" evidence="3">
    <location>
        <begin position="18"/>
        <end position="148"/>
    </location>
</feature>
<protein>
    <recommendedName>
        <fullName evidence="6">3-alpha,7-alpha, 12-alpha-trihydroxy-5-beta-cholest-24-enoyl-CoA hydratase</fullName>
    </recommendedName>
</protein>
<reference evidence="4 5" key="1">
    <citation type="submission" date="2019-10" db="EMBL/GenBank/DDBJ databases">
        <title>Nocardia macrotermitis sp. nov. and Nocardia aurantia sp. nov., isolated from the gut of fungus growing-termite Macrotermes natalensis.</title>
        <authorList>
            <person name="Benndorf R."/>
            <person name="Schwitalla J."/>
            <person name="Martin K."/>
            <person name="De Beer W."/>
            <person name="Kaster A.-K."/>
            <person name="Vollmers J."/>
            <person name="Poulsen M."/>
            <person name="Beemelmanns C."/>
        </authorList>
    </citation>
    <scope>NUCLEOTIDE SEQUENCE [LARGE SCALE GENOMIC DNA]</scope>
    <source>
        <strain evidence="4 5">RB56</strain>
    </source>
</reference>
<dbReference type="GO" id="GO:0004300">
    <property type="term" value="F:enoyl-CoA hydratase activity"/>
    <property type="evidence" value="ECO:0007669"/>
    <property type="project" value="TreeGrafter"/>
</dbReference>
<dbReference type="InterPro" id="IPR002539">
    <property type="entry name" value="MaoC-like_dom"/>
</dbReference>
<evidence type="ECO:0000313" key="4">
    <source>
        <dbReference type="EMBL" id="MQY26070.1"/>
    </source>
</evidence>
<evidence type="ECO:0000313" key="5">
    <source>
        <dbReference type="Proteomes" id="UP000431401"/>
    </source>
</evidence>
<gene>
    <name evidence="4" type="ORF">NRB56_16300</name>
</gene>
<dbReference type="SUPFAM" id="SSF54637">
    <property type="entry name" value="Thioesterase/thiol ester dehydrase-isomerase"/>
    <property type="match status" value="2"/>
</dbReference>
<proteinExistence type="inferred from homology"/>
<dbReference type="InterPro" id="IPR029069">
    <property type="entry name" value="HotDog_dom_sf"/>
</dbReference>
<dbReference type="GO" id="GO:0044594">
    <property type="term" value="F:17-beta-hydroxysteroid dehydrogenase (NAD+) activity"/>
    <property type="evidence" value="ECO:0007669"/>
    <property type="project" value="TreeGrafter"/>
</dbReference>
<comment type="similarity">
    <text evidence="1">Belongs to the enoyl-CoA hydratase/isomerase family.</text>
</comment>
<feature type="domain" description="MaoC-like" evidence="2">
    <location>
        <begin position="164"/>
        <end position="265"/>
    </location>
</feature>
<evidence type="ECO:0000259" key="2">
    <source>
        <dbReference type="Pfam" id="PF01575"/>
    </source>
</evidence>
<name>A0A7K0DJT5_9NOCA</name>
<dbReference type="GO" id="GO:0003857">
    <property type="term" value="F:(3S)-3-hydroxyacyl-CoA dehydrogenase (NAD+) activity"/>
    <property type="evidence" value="ECO:0007669"/>
    <property type="project" value="TreeGrafter"/>
</dbReference>